<evidence type="ECO:0000256" key="3">
    <source>
        <dbReference type="ARBA" id="ARBA00022741"/>
    </source>
</evidence>
<organism evidence="7 8">
    <name type="scientific">Candidatus Anaerotruncus excrementipullorum</name>
    <dbReference type="NCBI Taxonomy" id="2838465"/>
    <lineage>
        <taxon>Bacteria</taxon>
        <taxon>Bacillati</taxon>
        <taxon>Bacillota</taxon>
        <taxon>Clostridia</taxon>
        <taxon>Eubacteriales</taxon>
        <taxon>Oscillospiraceae</taxon>
        <taxon>Anaerotruncus</taxon>
    </lineage>
</organism>
<dbReference type="InterPro" id="IPR029056">
    <property type="entry name" value="Ribokinase-like"/>
</dbReference>
<sequence>MAIPKVAAINDLSGLGKCSLTAAIPILSVMGVQACPLPTAALSNQTGFPSYACVDLSGHMAEFAALWDRQGVRFDGIYTGFLCSVEQVALAGRFIDTFARPETVVLVDPVLGDDGRFYPLFDHRMQAALTGLAARAGVITPNLTEARLLAGLAPDPTTPPQGLEPVWELAQQLTRLGPHTVVVTGVHWQDRIWNLGYCAKDGRRFSASTRRMGGGFSGTGDILASVLCGGLVRGEAPGRALERAAALLEASIAESCAAGTDPREGVAFEHHLHLLLKEETI</sequence>
<keyword evidence="5" id="KW-0067">ATP-binding</keyword>
<evidence type="ECO:0000313" key="8">
    <source>
        <dbReference type="Proteomes" id="UP000886800"/>
    </source>
</evidence>
<evidence type="ECO:0000259" key="6">
    <source>
        <dbReference type="Pfam" id="PF08543"/>
    </source>
</evidence>
<dbReference type="EC" id="2.7.1.35" evidence="1"/>
<dbReference type="InterPro" id="IPR004625">
    <property type="entry name" value="PyrdxlKinase"/>
</dbReference>
<dbReference type="GO" id="GO:0005829">
    <property type="term" value="C:cytosol"/>
    <property type="evidence" value="ECO:0007669"/>
    <property type="project" value="TreeGrafter"/>
</dbReference>
<dbReference type="EMBL" id="DXES01000086">
    <property type="protein sequence ID" value="HIX65408.1"/>
    <property type="molecule type" value="Genomic_DNA"/>
</dbReference>
<accession>A0A9D1WQL9</accession>
<dbReference type="GO" id="GO:0008478">
    <property type="term" value="F:pyridoxal kinase activity"/>
    <property type="evidence" value="ECO:0007669"/>
    <property type="project" value="UniProtKB-EC"/>
</dbReference>
<keyword evidence="3" id="KW-0547">Nucleotide-binding</keyword>
<dbReference type="GO" id="GO:0009443">
    <property type="term" value="P:pyridoxal 5'-phosphate salvage"/>
    <property type="evidence" value="ECO:0007669"/>
    <property type="project" value="InterPro"/>
</dbReference>
<dbReference type="AlphaFoldDB" id="A0A9D1WQL9"/>
<dbReference type="PANTHER" id="PTHR10534:SF2">
    <property type="entry name" value="PYRIDOXAL KINASE"/>
    <property type="match status" value="1"/>
</dbReference>
<reference evidence="7" key="2">
    <citation type="submission" date="2021-04" db="EMBL/GenBank/DDBJ databases">
        <authorList>
            <person name="Gilroy R."/>
        </authorList>
    </citation>
    <scope>NUCLEOTIDE SEQUENCE</scope>
    <source>
        <strain evidence="7">CHK188-5543</strain>
    </source>
</reference>
<dbReference type="Pfam" id="PF08543">
    <property type="entry name" value="Phos_pyr_kin"/>
    <property type="match status" value="1"/>
</dbReference>
<evidence type="ECO:0000256" key="4">
    <source>
        <dbReference type="ARBA" id="ARBA00022777"/>
    </source>
</evidence>
<evidence type="ECO:0000256" key="1">
    <source>
        <dbReference type="ARBA" id="ARBA00012104"/>
    </source>
</evidence>
<reference evidence="7" key="1">
    <citation type="journal article" date="2021" name="PeerJ">
        <title>Extensive microbial diversity within the chicken gut microbiome revealed by metagenomics and culture.</title>
        <authorList>
            <person name="Gilroy R."/>
            <person name="Ravi A."/>
            <person name="Getino M."/>
            <person name="Pursley I."/>
            <person name="Horton D.L."/>
            <person name="Alikhan N.F."/>
            <person name="Baker D."/>
            <person name="Gharbi K."/>
            <person name="Hall N."/>
            <person name="Watson M."/>
            <person name="Adriaenssens E.M."/>
            <person name="Foster-Nyarko E."/>
            <person name="Jarju S."/>
            <person name="Secka A."/>
            <person name="Antonio M."/>
            <person name="Oren A."/>
            <person name="Chaudhuri R.R."/>
            <person name="La Ragione R."/>
            <person name="Hildebrand F."/>
            <person name="Pallen M.J."/>
        </authorList>
    </citation>
    <scope>NUCLEOTIDE SEQUENCE</scope>
    <source>
        <strain evidence="7">CHK188-5543</strain>
    </source>
</reference>
<name>A0A9D1WQL9_9FIRM</name>
<gene>
    <name evidence="7" type="ORF">H9736_04085</name>
</gene>
<feature type="domain" description="Pyridoxamine kinase/Phosphomethylpyrimidine kinase" evidence="6">
    <location>
        <begin position="30"/>
        <end position="260"/>
    </location>
</feature>
<comment type="caution">
    <text evidence="7">The sequence shown here is derived from an EMBL/GenBank/DDBJ whole genome shotgun (WGS) entry which is preliminary data.</text>
</comment>
<evidence type="ECO:0000313" key="7">
    <source>
        <dbReference type="EMBL" id="HIX65408.1"/>
    </source>
</evidence>
<proteinExistence type="predicted"/>
<dbReference type="PANTHER" id="PTHR10534">
    <property type="entry name" value="PYRIDOXAL KINASE"/>
    <property type="match status" value="1"/>
</dbReference>
<evidence type="ECO:0000256" key="2">
    <source>
        <dbReference type="ARBA" id="ARBA00022679"/>
    </source>
</evidence>
<evidence type="ECO:0000256" key="5">
    <source>
        <dbReference type="ARBA" id="ARBA00022840"/>
    </source>
</evidence>
<dbReference type="NCBIfam" id="NF005491">
    <property type="entry name" value="PRK07105.1"/>
    <property type="match status" value="1"/>
</dbReference>
<keyword evidence="2 7" id="KW-0808">Transferase</keyword>
<dbReference type="Gene3D" id="3.40.1190.20">
    <property type="match status" value="1"/>
</dbReference>
<keyword evidence="4 7" id="KW-0418">Kinase</keyword>
<protein>
    <recommendedName>
        <fullName evidence="1">pyridoxal kinase</fullName>
        <ecNumber evidence="1">2.7.1.35</ecNumber>
    </recommendedName>
</protein>
<dbReference type="InterPro" id="IPR013749">
    <property type="entry name" value="PM/HMP-P_kinase-1"/>
</dbReference>
<dbReference type="PROSITE" id="PS51257">
    <property type="entry name" value="PROKAR_LIPOPROTEIN"/>
    <property type="match status" value="1"/>
</dbReference>
<dbReference type="GO" id="GO:0005524">
    <property type="term" value="F:ATP binding"/>
    <property type="evidence" value="ECO:0007669"/>
    <property type="project" value="UniProtKB-KW"/>
</dbReference>
<dbReference type="Proteomes" id="UP000886800">
    <property type="component" value="Unassembled WGS sequence"/>
</dbReference>
<dbReference type="SUPFAM" id="SSF53613">
    <property type="entry name" value="Ribokinase-like"/>
    <property type="match status" value="1"/>
</dbReference>